<dbReference type="RefSeq" id="WP_067459957.1">
    <property type="nucleotide sequence ID" value="NZ_LVVY01000130.1"/>
</dbReference>
<reference evidence="1 2" key="1">
    <citation type="submission" date="2016-03" db="EMBL/GenBank/DDBJ databases">
        <title>Genome sequencing of Devosia sp. S37.</title>
        <authorList>
            <person name="Mohd Nor M."/>
        </authorList>
    </citation>
    <scope>NUCLEOTIDE SEQUENCE [LARGE SCALE GENOMIC DNA]</scope>
    <source>
        <strain evidence="1 2">S37</strain>
    </source>
</reference>
<dbReference type="STRING" id="1770058.A3840_17460"/>
<organism evidence="1 2">
    <name type="scientific">Devosia elaeis</name>
    <dbReference type="NCBI Taxonomy" id="1770058"/>
    <lineage>
        <taxon>Bacteria</taxon>
        <taxon>Pseudomonadati</taxon>
        <taxon>Pseudomonadota</taxon>
        <taxon>Alphaproteobacteria</taxon>
        <taxon>Hyphomicrobiales</taxon>
        <taxon>Devosiaceae</taxon>
        <taxon>Devosia</taxon>
    </lineage>
</organism>
<dbReference type="AlphaFoldDB" id="A0A178HLV1"/>
<evidence type="ECO:0000313" key="2">
    <source>
        <dbReference type="Proteomes" id="UP000078389"/>
    </source>
</evidence>
<accession>A0A178HLV1</accession>
<proteinExistence type="predicted"/>
<evidence type="ECO:0000313" key="1">
    <source>
        <dbReference type="EMBL" id="OAM73781.1"/>
    </source>
</evidence>
<dbReference type="EMBL" id="LVVY01000130">
    <property type="protein sequence ID" value="OAM73781.1"/>
    <property type="molecule type" value="Genomic_DNA"/>
</dbReference>
<keyword evidence="2" id="KW-1185">Reference proteome</keyword>
<gene>
    <name evidence="1" type="ORF">A3840_17460</name>
</gene>
<name>A0A178HLV1_9HYPH</name>
<protein>
    <submittedName>
        <fullName evidence="1">Uncharacterized protein</fullName>
    </submittedName>
</protein>
<dbReference type="OrthoDB" id="8386875at2"/>
<dbReference type="Proteomes" id="UP000078389">
    <property type="component" value="Unassembled WGS sequence"/>
</dbReference>
<sequence>MEIVDLGEVRSRRALAANAPDPDCIVYDGDGRAMGIFAVDWEHGGRRWTVQIAAYDWADAEARVASMRVGLHVTGQVVAKGDAPAC</sequence>
<comment type="caution">
    <text evidence="1">The sequence shown here is derived from an EMBL/GenBank/DDBJ whole genome shotgun (WGS) entry which is preliminary data.</text>
</comment>